<evidence type="ECO:0000313" key="8">
    <source>
        <dbReference type="Proteomes" id="UP000651452"/>
    </source>
</evidence>
<keyword evidence="8" id="KW-1185">Reference proteome</keyword>
<feature type="transmembrane region" description="Helical" evidence="5">
    <location>
        <begin position="303"/>
        <end position="321"/>
    </location>
</feature>
<feature type="transmembrane region" description="Helical" evidence="5">
    <location>
        <begin position="472"/>
        <end position="494"/>
    </location>
</feature>
<evidence type="ECO:0000256" key="4">
    <source>
        <dbReference type="SAM" id="MobiDB-lite"/>
    </source>
</evidence>
<sequence>MADSDKEAEFAFNLFSDIAPLLALFGDQFARQFTSESLTWVDHLIFAMVPLGILTAITGAIRVQGPRIAKSFIGRGRENRALAEIELMSSTSKEVCELFNGKSIIRAMGRPKLAQILVYPLEYKNAKTNNESIDSQRLISKSGDTRDGINKGIPNHEHTEAVRPAVSTTLRDLSCGIHTFETATSDPGSGPELLATHAYHSKSYQVIMKLLCSVAGKKNPLLQDRLKPRDVLKWLGPPNLQLGLSSDQFQQNFPTGGQEAFIAAVIAVLLQCSLIAIATVTVYHTRTRRAIASEPQLYGYPCYLTGSVLLSVGIAICSLAVERSTVECNWTIYPCNHQNDETKLTEALSDELNVAQDKHESLSGELEKNGKNHPRLLWLQQSQEVNDQSFDGYAILAGPKHHLVTSSRIEDTGVDYSTGGTVVVKDRRQGDNGPDYVEHKHWSIETWEYITVGAAMAAGIGFIMQFMGLRGLTYPCSIAQLVAILLMAFVRAVIRRRLGREPSYCPAFARFEIDFLTTRMVYYGAVRNFDLASKGNISLLNRQNPRELLCWRVKTARRNSKAFFAKTLHDLREERVLGDTFPIPIDESELLFHETDQVVRGTNTPQTTKTFASLPIDEASSQHLLQVRERLGDLCEWRSEALESARSLVYSVEAFMDSFFPKTINSFDWVVETIGLSTVRGISRSDYVSIPVQRIKGKWNVGIGVIEAILSLWMASVEAQAADLRRTSVEEHENSTSKQKSETPNWRRRKLGVDMRYDFRRILGDDFKDGTLKRDLSWWVSETLIEQSEEKRISNKTAVTGTEHEDANLKSADTGFLPGGAKLTVDALEMVIGFNGLTHRLDPRRVPVKEERKELAIVSNGLLPNILAQHLFTSFMWTVVGQLPEDCLRQSISSSEPDVDIEGRHAFDAHHFSETWSRPTLRHRQLIKLVQQLVNFGIGTQDEILLCMIPAFSFKDLLPNHVILKLIPQVRLGQGWAETARCYNRLLEQSMRVTSHEIMAEEKFCYNVLVATIDFLIFASEPYDGYIDPPQELNIELEGIVCRLISTRFAPVVKKLAQAYCLQRRYRDIARIFKLFSTEASVERINKDIQFGRVFGTIPDMTGCLDALQAPNHPDFFFLEKTLGFSKTYRVLYEALSGIFRDEPSISTRAYQFQHNRAKARDIFDWTPLHYAALLETSWENRALLDRYFDPKDVKENLSIHKIVGPFGRSPLHMTAISRSYIAARWISKCLGTEENKRNAYSMAGTDGMSPLHLATKSGNVEMVYKIIQKKRMRTTTTVDFWRRSAIHLATRYGRVSITSVLLREDSQIDNADEIGMTPLEYLFERGGGSREIQVHEEKHPGQASSDCREAGSGQEINTDLVHTSEDGAFEDLHKADSGSVHHEESNAEQVPEDEDPRESDKSGTETISDPQQDTEKMNSQSPDDDEPSERKQKIFVDIASKKLDYHDDRNRTLLYYAIQNTNIKTIGQLISKGYELESKDAAGMTPLHFAIQIRKSKIALKLLRALPGYDGTAASASSRDDRGYTPLMFAAENGCMDVVKYFVETLPRKMREERERLPDEEKLIAAEHRAGTRLGGAEADSFGPLARDTSGKTALHIALSQGVEDVATYLLQGPGDCQEVPVDGHGNTLLVAACGHSNLAACVPLILDKWPGFINNPDATKYKQTPLSLACEAGTESVVDSLLEFDGTDVNAKATGWEDKSCLHAAVVGNCLSIVKMLVRREDIRINERDFYGETALETARSNSEIAKVLLLHKQTESKARLEFLSQNCTHRDEDYQKIVPDILPYVDDADITDEVLVGLIDVSEELWSSEPFIAFVRRAFERGTTLERPYHKAARVGSPELLGALQVGNQDPNELDEDGWSYIEYAETYRESPLNDNSTQIVPSARLKRDQSQKQGSKSIRPGLLHESWINACATIEQCSKPKHKECMDVHVLEVVSSNDNLRATIRTINCVPPASAKSEVYYFEVKILAEAKSRIFGLGFCNKSFVNGAMPGWYDISCGYHGDDGALFINSGTANCPTADFGSFGMYGVGDTVGAGLNMANGEVFFTLNGIRRDAGKAFENKRYRASS</sequence>
<reference evidence="7" key="1">
    <citation type="submission" date="2018-12" db="EMBL/GenBank/DDBJ databases">
        <authorList>
            <person name="Syme R.A."/>
            <person name="Farfan-Caceres L."/>
            <person name="Lichtenzveig J."/>
        </authorList>
    </citation>
    <scope>NUCLEOTIDE SEQUENCE</scope>
    <source>
        <strain evidence="7">Al4</strain>
    </source>
</reference>
<evidence type="ECO:0000256" key="2">
    <source>
        <dbReference type="ARBA" id="ARBA00023043"/>
    </source>
</evidence>
<protein>
    <recommendedName>
        <fullName evidence="6">B30.2/SPRY domain-containing protein</fullName>
    </recommendedName>
</protein>
<feature type="repeat" description="ANK" evidence="3">
    <location>
        <begin position="1523"/>
        <end position="1545"/>
    </location>
</feature>
<dbReference type="InterPro" id="IPR036770">
    <property type="entry name" value="Ankyrin_rpt-contain_sf"/>
</dbReference>
<dbReference type="InterPro" id="IPR002110">
    <property type="entry name" value="Ankyrin_rpt"/>
</dbReference>
<evidence type="ECO:0000259" key="6">
    <source>
        <dbReference type="PROSITE" id="PS50188"/>
    </source>
</evidence>
<dbReference type="SUPFAM" id="SSF49899">
    <property type="entry name" value="Concanavalin A-like lectins/glucanases"/>
    <property type="match status" value="1"/>
</dbReference>
<dbReference type="InterPro" id="IPR003877">
    <property type="entry name" value="SPRY_dom"/>
</dbReference>
<keyword evidence="5" id="KW-1133">Transmembrane helix</keyword>
<dbReference type="PANTHER" id="PTHR24198:SF165">
    <property type="entry name" value="ANKYRIN REPEAT-CONTAINING PROTEIN-RELATED"/>
    <property type="match status" value="1"/>
</dbReference>
<evidence type="ECO:0000256" key="3">
    <source>
        <dbReference type="PROSITE-ProRule" id="PRU00023"/>
    </source>
</evidence>
<dbReference type="PANTHER" id="PTHR24198">
    <property type="entry name" value="ANKYRIN REPEAT AND PROTEIN KINASE DOMAIN-CONTAINING PROTEIN"/>
    <property type="match status" value="1"/>
</dbReference>
<dbReference type="PROSITE" id="PS50297">
    <property type="entry name" value="ANK_REP_REGION"/>
    <property type="match status" value="3"/>
</dbReference>
<dbReference type="EMBL" id="RZGK01000012">
    <property type="protein sequence ID" value="KAF9695000.1"/>
    <property type="molecule type" value="Genomic_DNA"/>
</dbReference>
<evidence type="ECO:0000313" key="7">
    <source>
        <dbReference type="EMBL" id="KAF9695000.1"/>
    </source>
</evidence>
<feature type="repeat" description="ANK" evidence="3">
    <location>
        <begin position="1247"/>
        <end position="1270"/>
    </location>
</feature>
<keyword evidence="5" id="KW-0472">Membrane</keyword>
<dbReference type="InterPro" id="IPR013320">
    <property type="entry name" value="ConA-like_dom_sf"/>
</dbReference>
<keyword evidence="2 3" id="KW-0040">ANK repeat</keyword>
<feature type="repeat" description="ANK" evidence="3">
    <location>
        <begin position="1282"/>
        <end position="1314"/>
    </location>
</feature>
<organism evidence="7 8">
    <name type="scientific">Ascochyta lentis</name>
    <dbReference type="NCBI Taxonomy" id="205686"/>
    <lineage>
        <taxon>Eukaryota</taxon>
        <taxon>Fungi</taxon>
        <taxon>Dikarya</taxon>
        <taxon>Ascomycota</taxon>
        <taxon>Pezizomycotina</taxon>
        <taxon>Dothideomycetes</taxon>
        <taxon>Pleosporomycetidae</taxon>
        <taxon>Pleosporales</taxon>
        <taxon>Pleosporineae</taxon>
        <taxon>Didymellaceae</taxon>
        <taxon>Ascochyta</taxon>
    </lineage>
</organism>
<feature type="domain" description="B30.2/SPRY" evidence="6">
    <location>
        <begin position="1880"/>
        <end position="2071"/>
    </location>
</feature>
<dbReference type="PROSITE" id="PS50188">
    <property type="entry name" value="B302_SPRY"/>
    <property type="match status" value="1"/>
</dbReference>
<dbReference type="Gene3D" id="1.25.40.20">
    <property type="entry name" value="Ankyrin repeat-containing domain"/>
    <property type="match status" value="3"/>
</dbReference>
<dbReference type="InterPro" id="IPR044736">
    <property type="entry name" value="Gid1/RanBPM/SPLA_SPRY"/>
</dbReference>
<evidence type="ECO:0000256" key="5">
    <source>
        <dbReference type="SAM" id="Phobius"/>
    </source>
</evidence>
<keyword evidence="5" id="KW-0812">Transmembrane</keyword>
<feature type="repeat" description="ANK" evidence="3">
    <location>
        <begin position="1591"/>
        <end position="1613"/>
    </location>
</feature>
<dbReference type="Pfam" id="PF00622">
    <property type="entry name" value="SPRY"/>
    <property type="match status" value="1"/>
</dbReference>
<dbReference type="CDD" id="cd12885">
    <property type="entry name" value="SPRY_RanBP_like"/>
    <property type="match status" value="1"/>
</dbReference>
<dbReference type="Proteomes" id="UP000651452">
    <property type="component" value="Unassembled WGS sequence"/>
</dbReference>
<feature type="transmembrane region" description="Helical" evidence="5">
    <location>
        <begin position="44"/>
        <end position="63"/>
    </location>
</feature>
<dbReference type="SMART" id="SM00248">
    <property type="entry name" value="ANK"/>
    <property type="match status" value="9"/>
</dbReference>
<feature type="region of interest" description="Disordered" evidence="4">
    <location>
        <begin position="1377"/>
        <end position="1431"/>
    </location>
</feature>
<dbReference type="Pfam" id="PF12796">
    <property type="entry name" value="Ank_2"/>
    <property type="match status" value="2"/>
</dbReference>
<dbReference type="InterPro" id="IPR043136">
    <property type="entry name" value="B30.2/SPRY_sf"/>
</dbReference>
<accession>A0A8H7J1V0</accession>
<feature type="compositionally biased region" description="Basic and acidic residues" evidence="4">
    <location>
        <begin position="1377"/>
        <end position="1386"/>
    </location>
</feature>
<dbReference type="PROSITE" id="PS50088">
    <property type="entry name" value="ANK_REPEAT"/>
    <property type="match status" value="4"/>
</dbReference>
<dbReference type="Gene3D" id="2.60.120.920">
    <property type="match status" value="1"/>
</dbReference>
<reference evidence="7" key="2">
    <citation type="submission" date="2020-09" db="EMBL/GenBank/DDBJ databases">
        <title>Reference genome assembly for Australian Ascochyta lentis isolate Al4.</title>
        <authorList>
            <person name="Lee R.C."/>
            <person name="Farfan-Caceres L.M."/>
            <person name="Debler J.W."/>
            <person name="Williams A.H."/>
            <person name="Henares B.M."/>
        </authorList>
    </citation>
    <scope>NUCLEOTIDE SEQUENCE</scope>
    <source>
        <strain evidence="7">Al4</strain>
    </source>
</reference>
<feature type="compositionally biased region" description="Polar residues" evidence="4">
    <location>
        <begin position="1405"/>
        <end position="1422"/>
    </location>
</feature>
<name>A0A8H7J1V0_9PLEO</name>
<comment type="caution">
    <text evidence="7">The sequence shown here is derived from an EMBL/GenBank/DDBJ whole genome shotgun (WGS) entry which is preliminary data.</text>
</comment>
<feature type="transmembrane region" description="Helical" evidence="5">
    <location>
        <begin position="260"/>
        <end position="283"/>
    </location>
</feature>
<dbReference type="SUPFAM" id="SSF48403">
    <property type="entry name" value="Ankyrin repeat"/>
    <property type="match status" value="2"/>
</dbReference>
<keyword evidence="1" id="KW-0677">Repeat</keyword>
<dbReference type="InterPro" id="IPR001870">
    <property type="entry name" value="B30.2/SPRY"/>
</dbReference>
<gene>
    <name evidence="7" type="ORF">EKO04_006701</name>
</gene>
<proteinExistence type="predicted"/>
<evidence type="ECO:0000256" key="1">
    <source>
        <dbReference type="ARBA" id="ARBA00022737"/>
    </source>
</evidence>
<dbReference type="OrthoDB" id="194358at2759"/>